<dbReference type="Proteomes" id="UP001057134">
    <property type="component" value="Chromosome"/>
</dbReference>
<dbReference type="InterPro" id="IPR013653">
    <property type="entry name" value="GCN5-like_dom"/>
</dbReference>
<dbReference type="EMBL" id="CP027059">
    <property type="protein sequence ID" value="UQZ87665.1"/>
    <property type="molecule type" value="Genomic_DNA"/>
</dbReference>
<protein>
    <submittedName>
        <fullName evidence="2">FR47-like protein</fullName>
    </submittedName>
</protein>
<dbReference type="SUPFAM" id="SSF55729">
    <property type="entry name" value="Acyl-CoA N-acyltransferases (Nat)"/>
    <property type="match status" value="1"/>
</dbReference>
<dbReference type="RefSeq" id="WP_249863105.1">
    <property type="nucleotide sequence ID" value="NZ_CP027059.1"/>
</dbReference>
<dbReference type="CDD" id="cd04301">
    <property type="entry name" value="NAT_SF"/>
    <property type="match status" value="1"/>
</dbReference>
<reference evidence="2" key="1">
    <citation type="submission" date="2018-02" db="EMBL/GenBank/DDBJ databases">
        <authorList>
            <person name="Kim S.-K."/>
            <person name="Jung H.-I."/>
            <person name="Lee S.-W."/>
        </authorList>
    </citation>
    <scope>NUCLEOTIDE SEQUENCE</scope>
    <source>
        <strain evidence="2">SK3146</strain>
    </source>
</reference>
<dbReference type="PROSITE" id="PS51186">
    <property type="entry name" value="GNAT"/>
    <property type="match status" value="1"/>
</dbReference>
<evidence type="ECO:0000259" key="1">
    <source>
        <dbReference type="PROSITE" id="PS51186"/>
    </source>
</evidence>
<accession>A0ABY4S1K6</accession>
<evidence type="ECO:0000313" key="2">
    <source>
        <dbReference type="EMBL" id="UQZ87665.1"/>
    </source>
</evidence>
<reference evidence="2" key="2">
    <citation type="journal article" date="2021" name="J Anim Sci Technol">
        <title>Complete genome sequence of Paenibacillus konkukensis sp. nov. SK3146 as a potential probiotic strain.</title>
        <authorList>
            <person name="Jung H.I."/>
            <person name="Park S."/>
            <person name="Niu K.M."/>
            <person name="Lee S.W."/>
            <person name="Kothari D."/>
            <person name="Yi K.J."/>
            <person name="Kim S.K."/>
        </authorList>
    </citation>
    <scope>NUCLEOTIDE SEQUENCE</scope>
    <source>
        <strain evidence="2">SK3146</strain>
    </source>
</reference>
<proteinExistence type="predicted"/>
<evidence type="ECO:0000313" key="3">
    <source>
        <dbReference type="Proteomes" id="UP001057134"/>
    </source>
</evidence>
<feature type="domain" description="N-acetyltransferase" evidence="1">
    <location>
        <begin position="148"/>
        <end position="284"/>
    </location>
</feature>
<keyword evidence="3" id="KW-1185">Reference proteome</keyword>
<dbReference type="Gene3D" id="3.40.630.30">
    <property type="match status" value="1"/>
</dbReference>
<gene>
    <name evidence="2" type="ORF">SK3146_06967</name>
</gene>
<dbReference type="InterPro" id="IPR016181">
    <property type="entry name" value="Acyl_CoA_acyltransferase"/>
</dbReference>
<name>A0ABY4S1K6_9BACL</name>
<dbReference type="InterPro" id="IPR000182">
    <property type="entry name" value="GNAT_dom"/>
</dbReference>
<organism evidence="2 3">
    <name type="scientific">Paenibacillus konkukensis</name>
    <dbReference type="NCBI Taxonomy" id="2020716"/>
    <lineage>
        <taxon>Bacteria</taxon>
        <taxon>Bacillati</taxon>
        <taxon>Bacillota</taxon>
        <taxon>Bacilli</taxon>
        <taxon>Bacillales</taxon>
        <taxon>Paenibacillaceae</taxon>
        <taxon>Paenibacillus</taxon>
    </lineage>
</organism>
<dbReference type="Pfam" id="PF08445">
    <property type="entry name" value="FR47"/>
    <property type="match status" value="1"/>
</dbReference>
<sequence length="284" mass="32218">MKLWYGEKPEAFLRRVESFLENNEAVNNLLLGLLHMLVKRENLGMAAGSRDTHLLAVEDDHGLALVVLLNDKNAVLYADGERWREAVLTAAADLFERGLDVPGVVGPPEAAKLFAEEWARLHRYEPVLKMNQRIYRLDRVVPPAYCPGRLKAATMKEHELVAGWIREFVESIGERIRPEEASNKALEFIRDGSLHLWHDGEPVSMAKSARPTKRGIVLSYVYTPPQYRRRGYASSCVAALSGLLLEQGYSFCSLYTDLANPTSNHIYSQIGYRPVQDSVMYRFR</sequence>